<keyword evidence="1" id="KW-1133">Transmembrane helix</keyword>
<dbReference type="Proteomes" id="UP000763447">
    <property type="component" value="Unassembled WGS sequence"/>
</dbReference>
<gene>
    <name evidence="2" type="ORF">HC026_02075</name>
</gene>
<name>A0ABX1KUV0_9LACO</name>
<feature type="transmembrane region" description="Helical" evidence="1">
    <location>
        <begin position="6"/>
        <end position="27"/>
    </location>
</feature>
<organism evidence="2 3">
    <name type="scientific">Secundilactobacillus angelensis</name>
    <dbReference type="NCBI Taxonomy" id="2722706"/>
    <lineage>
        <taxon>Bacteria</taxon>
        <taxon>Bacillati</taxon>
        <taxon>Bacillota</taxon>
        <taxon>Bacilli</taxon>
        <taxon>Lactobacillales</taxon>
        <taxon>Lactobacillaceae</taxon>
        <taxon>Secundilactobacillus</taxon>
    </lineage>
</organism>
<dbReference type="RefSeq" id="WP_168924327.1">
    <property type="nucleotide sequence ID" value="NZ_JAAXLJ010000003.1"/>
</dbReference>
<keyword evidence="1" id="KW-0472">Membrane</keyword>
<evidence type="ECO:0000313" key="2">
    <source>
        <dbReference type="EMBL" id="NLR17702.1"/>
    </source>
</evidence>
<proteinExistence type="predicted"/>
<accession>A0ABX1KUV0</accession>
<reference evidence="2 3" key="1">
    <citation type="submission" date="2020-04" db="EMBL/GenBank/DDBJ databases">
        <title>A novel species of genus Lactobacillus that was isolated from fermented food Zha-chili.</title>
        <authorList>
            <person name="Zhang Z."/>
        </authorList>
    </citation>
    <scope>NUCLEOTIDE SEQUENCE [LARGE SCALE GENOMIC DNA]</scope>
    <source>
        <strain evidence="3">HBUAS51383</strain>
    </source>
</reference>
<evidence type="ECO:0008006" key="4">
    <source>
        <dbReference type="Google" id="ProtNLM"/>
    </source>
</evidence>
<protein>
    <recommendedName>
        <fullName evidence="4">Holin</fullName>
    </recommendedName>
</protein>
<sequence length="180" mass="19784">MNWTKYLTDAITWLTGGGFTLLVAIFIKNRSSIFDLLEKVADQTKTKKDNEVVDHLKALSSTLVTSAQPTSFSGSEQKAMAVSKLTELAKDFNVDLDSDKAKDYIEEAYQLIYGVNKSADKQPLAEQTKLVQDITSTAEKLDADNPPAIQLDDGDLIELNDCQYTLGTNEAGEITLTKKA</sequence>
<keyword evidence="3" id="KW-1185">Reference proteome</keyword>
<evidence type="ECO:0000256" key="1">
    <source>
        <dbReference type="SAM" id="Phobius"/>
    </source>
</evidence>
<keyword evidence="1" id="KW-0812">Transmembrane</keyword>
<comment type="caution">
    <text evidence="2">The sequence shown here is derived from an EMBL/GenBank/DDBJ whole genome shotgun (WGS) entry which is preliminary data.</text>
</comment>
<dbReference type="EMBL" id="JAAXLJ010000003">
    <property type="protein sequence ID" value="NLR17702.1"/>
    <property type="molecule type" value="Genomic_DNA"/>
</dbReference>
<evidence type="ECO:0000313" key="3">
    <source>
        <dbReference type="Proteomes" id="UP000763447"/>
    </source>
</evidence>